<dbReference type="EMBL" id="CP011801">
    <property type="protein sequence ID" value="ALA58495.1"/>
    <property type="molecule type" value="Genomic_DNA"/>
</dbReference>
<evidence type="ECO:0000256" key="3">
    <source>
        <dbReference type="ARBA" id="ARBA00013725"/>
    </source>
</evidence>
<evidence type="ECO:0000256" key="4">
    <source>
        <dbReference type="ARBA" id="ARBA00022478"/>
    </source>
</evidence>
<dbReference type="GO" id="GO:0003899">
    <property type="term" value="F:DNA-directed RNA polymerase activity"/>
    <property type="evidence" value="ECO:0007669"/>
    <property type="project" value="UniProtKB-EC"/>
</dbReference>
<feature type="region of interest" description="Disordered" evidence="9">
    <location>
        <begin position="72"/>
        <end position="92"/>
    </location>
</feature>
<dbReference type="InterPro" id="IPR036161">
    <property type="entry name" value="RPB6/omega-like_sf"/>
</dbReference>
<evidence type="ECO:0000313" key="11">
    <source>
        <dbReference type="Proteomes" id="UP000069205"/>
    </source>
</evidence>
<dbReference type="Proteomes" id="UP000069205">
    <property type="component" value="Chromosome"/>
</dbReference>
<dbReference type="SMART" id="SM01409">
    <property type="entry name" value="RNA_pol_Rpb6"/>
    <property type="match status" value="1"/>
</dbReference>
<accession>A0A0K2GC18</accession>
<organism evidence="10 11">
    <name type="scientific">Nitrospira moscoviensis</name>
    <dbReference type="NCBI Taxonomy" id="42253"/>
    <lineage>
        <taxon>Bacteria</taxon>
        <taxon>Pseudomonadati</taxon>
        <taxon>Nitrospirota</taxon>
        <taxon>Nitrospiria</taxon>
        <taxon>Nitrospirales</taxon>
        <taxon>Nitrospiraceae</taxon>
        <taxon>Nitrospira</taxon>
    </lineage>
</organism>
<dbReference type="Pfam" id="PF01192">
    <property type="entry name" value="RNA_pol_Rpb6"/>
    <property type="match status" value="1"/>
</dbReference>
<keyword evidence="4 10" id="KW-0240">DNA-directed RNA polymerase</keyword>
<evidence type="ECO:0000256" key="1">
    <source>
        <dbReference type="ARBA" id="ARBA00006711"/>
    </source>
</evidence>
<evidence type="ECO:0000256" key="6">
    <source>
        <dbReference type="ARBA" id="ARBA00029924"/>
    </source>
</evidence>
<dbReference type="GO" id="GO:0000428">
    <property type="term" value="C:DNA-directed RNA polymerase complex"/>
    <property type="evidence" value="ECO:0007669"/>
    <property type="project" value="UniProtKB-KW"/>
</dbReference>
<proteinExistence type="inferred from homology"/>
<dbReference type="OrthoDB" id="9793935at2"/>
<protein>
    <recommendedName>
        <fullName evidence="3">DNA-directed RNA polymerase subunit omega</fullName>
        <ecNumber evidence="2">2.7.7.6</ecNumber>
    </recommendedName>
    <alternativeName>
        <fullName evidence="7">RNA polymerase omega subunit</fullName>
    </alternativeName>
    <alternativeName>
        <fullName evidence="6">Transcriptase subunit omega</fullName>
    </alternativeName>
</protein>
<comment type="similarity">
    <text evidence="1">Belongs to the RNA polymerase subunit omega family.</text>
</comment>
<dbReference type="GO" id="GO:0006351">
    <property type="term" value="P:DNA-templated transcription"/>
    <property type="evidence" value="ECO:0007669"/>
    <property type="project" value="InterPro"/>
</dbReference>
<dbReference type="InterPro" id="IPR006110">
    <property type="entry name" value="Pol_omega/Rpo6/RPB6"/>
</dbReference>
<dbReference type="Gene3D" id="3.90.940.10">
    <property type="match status" value="1"/>
</dbReference>
<comment type="catalytic activity">
    <reaction evidence="8">
        <text>RNA(n) + a ribonucleoside 5'-triphosphate = RNA(n+1) + diphosphate</text>
        <dbReference type="Rhea" id="RHEA:21248"/>
        <dbReference type="Rhea" id="RHEA-COMP:14527"/>
        <dbReference type="Rhea" id="RHEA-COMP:17342"/>
        <dbReference type="ChEBI" id="CHEBI:33019"/>
        <dbReference type="ChEBI" id="CHEBI:61557"/>
        <dbReference type="ChEBI" id="CHEBI:140395"/>
        <dbReference type="EC" id="2.7.7.6"/>
    </reaction>
</comment>
<evidence type="ECO:0000256" key="5">
    <source>
        <dbReference type="ARBA" id="ARBA00023163"/>
    </source>
</evidence>
<dbReference type="PATRIC" id="fig|42253.5.peg.2049"/>
<evidence type="ECO:0000256" key="2">
    <source>
        <dbReference type="ARBA" id="ARBA00012418"/>
    </source>
</evidence>
<keyword evidence="5" id="KW-0804">Transcription</keyword>
<dbReference type="KEGG" id="nmv:NITMOv2_2078"/>
<name>A0A0K2GC18_NITMO</name>
<dbReference type="STRING" id="42253.NITMOv2_2078"/>
<gene>
    <name evidence="10" type="primary">rpoZ</name>
    <name evidence="10" type="ORF">NITMOv2_2078</name>
</gene>
<keyword evidence="10" id="KW-0808">Transferase</keyword>
<dbReference type="AlphaFoldDB" id="A0A0K2GC18"/>
<dbReference type="GO" id="GO:0003677">
    <property type="term" value="F:DNA binding"/>
    <property type="evidence" value="ECO:0007669"/>
    <property type="project" value="InterPro"/>
</dbReference>
<evidence type="ECO:0000256" key="9">
    <source>
        <dbReference type="SAM" id="MobiDB-lite"/>
    </source>
</evidence>
<dbReference type="EC" id="2.7.7.6" evidence="2"/>
<keyword evidence="10" id="KW-0548">Nucleotidyltransferase</keyword>
<sequence>MIDMLSLLPQYSPKEFDSRHRLVIVAAQRAKHLTQGAKPTGPSRFAKETTTALDEVLRGKVKFLTGKEARDAMKEAKRGKEGESERLAMMTGEDAREIKKELSVYVDDTAKPAPAQASGEE</sequence>
<dbReference type="SUPFAM" id="SSF63562">
    <property type="entry name" value="RPB6/omega subunit-like"/>
    <property type="match status" value="1"/>
</dbReference>
<feature type="compositionally biased region" description="Basic and acidic residues" evidence="9">
    <location>
        <begin position="72"/>
        <end position="86"/>
    </location>
</feature>
<evidence type="ECO:0000313" key="10">
    <source>
        <dbReference type="EMBL" id="ALA58495.1"/>
    </source>
</evidence>
<keyword evidence="11" id="KW-1185">Reference proteome</keyword>
<evidence type="ECO:0000256" key="8">
    <source>
        <dbReference type="ARBA" id="ARBA00048552"/>
    </source>
</evidence>
<evidence type="ECO:0000256" key="7">
    <source>
        <dbReference type="ARBA" id="ARBA00030998"/>
    </source>
</evidence>
<reference evidence="10 11" key="1">
    <citation type="journal article" date="2015" name="Proc. Natl. Acad. Sci. U.S.A.">
        <title>Expanded metabolic versatility of ubiquitous nitrite-oxidizing bacteria from the genus Nitrospira.</title>
        <authorList>
            <person name="Koch H."/>
            <person name="Lucker S."/>
            <person name="Albertsen M."/>
            <person name="Kitzinger K."/>
            <person name="Herbold C."/>
            <person name="Spieck E."/>
            <person name="Nielsen P.H."/>
            <person name="Wagner M."/>
            <person name="Daims H."/>
        </authorList>
    </citation>
    <scope>NUCLEOTIDE SEQUENCE [LARGE SCALE GENOMIC DNA]</scope>
    <source>
        <strain evidence="10 11">NSP M-1</strain>
    </source>
</reference>
<dbReference type="RefSeq" id="WP_053379656.1">
    <property type="nucleotide sequence ID" value="NZ_CP011801.1"/>
</dbReference>